<reference evidence="4 5" key="1">
    <citation type="submission" date="2016-04" db="EMBL/GenBank/DDBJ databases">
        <title>Polished mammalian reference genomes with single-molecule sequencing and chromosome conformation capture applied to the Capra hircus genome.</title>
        <authorList>
            <person name="Bickhart D.M."/>
            <person name="Koren S."/>
            <person name="Rosen B."/>
            <person name="Hastie A."/>
            <person name="Liachko I."/>
            <person name="Sullivan S.T."/>
            <person name="Burton J."/>
            <person name="Sayre B.L."/>
            <person name="Huson H.J."/>
            <person name="Lee J."/>
            <person name="Lam E."/>
            <person name="Kelley C.M."/>
            <person name="Hutchison J.L."/>
            <person name="Zhou Y."/>
            <person name="Sun J."/>
            <person name="Crisa A."/>
            <person name="Schwartz J.C."/>
            <person name="Hammond J.A."/>
            <person name="Schroeder S.G."/>
            <person name="Liu G.E."/>
            <person name="Dunham M."/>
            <person name="Shendure J."/>
            <person name="Sonstegard T.S."/>
            <person name="Phillippy A.M."/>
            <person name="Van Tassell C.P."/>
            <person name="Smith T.P."/>
        </authorList>
    </citation>
    <scope>NUCLEOTIDE SEQUENCE [LARGE SCALE GENOMIC DNA]</scope>
</reference>
<feature type="compositionally biased region" description="Acidic residues" evidence="3">
    <location>
        <begin position="72"/>
        <end position="89"/>
    </location>
</feature>
<dbReference type="InterPro" id="IPR011990">
    <property type="entry name" value="TPR-like_helical_dom_sf"/>
</dbReference>
<feature type="region of interest" description="Disordered" evidence="3">
    <location>
        <begin position="40"/>
        <end position="89"/>
    </location>
</feature>
<dbReference type="GO" id="GO:0030544">
    <property type="term" value="F:Hsp70 protein binding"/>
    <property type="evidence" value="ECO:0007669"/>
    <property type="project" value="TreeGrafter"/>
</dbReference>
<dbReference type="PANTHER" id="PTHR45883:SF2">
    <property type="entry name" value="HSC70-INTERACTING PROTEIN"/>
    <property type="match status" value="1"/>
</dbReference>
<protein>
    <recommendedName>
        <fullName evidence="6">STI1 domain-containing protein</fullName>
    </recommendedName>
</protein>
<dbReference type="Proteomes" id="UP000291000">
    <property type="component" value="Chromosome 5"/>
</dbReference>
<evidence type="ECO:0000313" key="5">
    <source>
        <dbReference type="Proteomes" id="UP000291000"/>
    </source>
</evidence>
<dbReference type="OMA" id="CEIRERV"/>
<reference evidence="4" key="2">
    <citation type="submission" date="2025-08" db="UniProtKB">
        <authorList>
            <consortium name="Ensembl"/>
        </authorList>
    </citation>
    <scope>IDENTIFICATION</scope>
</reference>
<name>A0A452FID2_CAPHI</name>
<dbReference type="SUPFAM" id="SSF48452">
    <property type="entry name" value="TPR-like"/>
    <property type="match status" value="1"/>
</dbReference>
<dbReference type="Gene3D" id="1.10.260.100">
    <property type="match status" value="1"/>
</dbReference>
<feature type="compositionally biased region" description="Basic and acidic residues" evidence="3">
    <location>
        <begin position="45"/>
        <end position="66"/>
    </location>
</feature>
<dbReference type="PANTHER" id="PTHR45883">
    <property type="entry name" value="HSC70-INTERACTING PROTEIN"/>
    <property type="match status" value="1"/>
</dbReference>
<sequence>MDPRKVSELRAVVKMRKQDQSDLPTEKMCILGDIGGKILPAAHKTKSEENTKEEKTDTKKAEENKKTNPSSEESDLEIDSEDADASQEMGDENVEITEEMMDQANDKKMAAIDALSDGELQKAIDLFTDAIELKPRLAVLYAKRATTEINPDSWQGKAHRLLGRWEEAAHDLALACKLDYDEDASAVLKEVQPRAQKIAEHRRKCEIRERVERVKKAREEHGRSGSQDGCFPGGFPGGMLGNFPGEMPGMGGGMPGMLGKPRLSEIRSDPEDPEVMVAFQDVTQKPANMSKYQSNPKVRNLISKLLAKFGDQA</sequence>
<organism evidence="4 5">
    <name type="scientific">Capra hircus</name>
    <name type="common">Goat</name>
    <dbReference type="NCBI Taxonomy" id="9925"/>
    <lineage>
        <taxon>Eukaryota</taxon>
        <taxon>Metazoa</taxon>
        <taxon>Chordata</taxon>
        <taxon>Craniata</taxon>
        <taxon>Vertebrata</taxon>
        <taxon>Euteleostomi</taxon>
        <taxon>Mammalia</taxon>
        <taxon>Eutheria</taxon>
        <taxon>Laurasiatheria</taxon>
        <taxon>Artiodactyla</taxon>
        <taxon>Ruminantia</taxon>
        <taxon>Pecora</taxon>
        <taxon>Bovidae</taxon>
        <taxon>Caprinae</taxon>
        <taxon>Capra</taxon>
    </lineage>
</organism>
<evidence type="ECO:0000256" key="1">
    <source>
        <dbReference type="ARBA" id="ARBA00022737"/>
    </source>
</evidence>
<accession>A0A452FID2</accession>
<dbReference type="Bgee" id="ENSCHIG00000021426">
    <property type="expression patterns" value="Expressed in longissimus thoracis muscle"/>
</dbReference>
<dbReference type="Gene3D" id="1.25.40.10">
    <property type="entry name" value="Tetratricopeptide repeat domain"/>
    <property type="match status" value="2"/>
</dbReference>
<dbReference type="AlphaFoldDB" id="A0A452FID2"/>
<evidence type="ECO:0008006" key="6">
    <source>
        <dbReference type="Google" id="ProtNLM"/>
    </source>
</evidence>
<dbReference type="Ensembl" id="ENSCHIT00000031968.1">
    <property type="protein sequence ID" value="ENSCHIP00000024108.1"/>
    <property type="gene ID" value="ENSCHIG00000021426.1"/>
</dbReference>
<evidence type="ECO:0000256" key="3">
    <source>
        <dbReference type="SAM" id="MobiDB-lite"/>
    </source>
</evidence>
<keyword evidence="2" id="KW-0802">TPR repeat</keyword>
<evidence type="ECO:0000313" key="4">
    <source>
        <dbReference type="Ensembl" id="ENSCHIP00000024108.1"/>
    </source>
</evidence>
<dbReference type="GeneTree" id="ENSGT00390000001347"/>
<reference evidence="4" key="3">
    <citation type="submission" date="2025-09" db="UniProtKB">
        <authorList>
            <consortium name="Ensembl"/>
        </authorList>
    </citation>
    <scope>IDENTIFICATION</scope>
</reference>
<dbReference type="STRING" id="9925.ENSCHIP00000024108"/>
<evidence type="ECO:0000256" key="2">
    <source>
        <dbReference type="ARBA" id="ARBA00022803"/>
    </source>
</evidence>
<keyword evidence="1" id="KW-0677">Repeat</keyword>
<dbReference type="EMBL" id="LWLT01000005">
    <property type="status" value="NOT_ANNOTATED_CDS"/>
    <property type="molecule type" value="Genomic_DNA"/>
</dbReference>
<keyword evidence="5" id="KW-1185">Reference proteome</keyword>
<proteinExistence type="predicted"/>